<protein>
    <submittedName>
        <fullName evidence="2">Uncharacterized protein</fullName>
    </submittedName>
</protein>
<dbReference type="AlphaFoldDB" id="A0A9D1DJW4"/>
<accession>A0A9D1DJW4</accession>
<feature type="transmembrane region" description="Helical" evidence="1">
    <location>
        <begin position="34"/>
        <end position="52"/>
    </location>
</feature>
<proteinExistence type="predicted"/>
<dbReference type="Proteomes" id="UP000824238">
    <property type="component" value="Unassembled WGS sequence"/>
</dbReference>
<organism evidence="2 3">
    <name type="scientific">Candidatus Scatomorpha intestinigallinarum</name>
    <dbReference type="NCBI Taxonomy" id="2840923"/>
    <lineage>
        <taxon>Bacteria</taxon>
        <taxon>Bacillati</taxon>
        <taxon>Bacillota</taxon>
        <taxon>Clostridia</taxon>
        <taxon>Eubacteriales</taxon>
        <taxon>Candidatus Scatomorpha</taxon>
    </lineage>
</organism>
<gene>
    <name evidence="2" type="ORF">IAD36_00965</name>
</gene>
<keyword evidence="1" id="KW-0472">Membrane</keyword>
<evidence type="ECO:0000313" key="2">
    <source>
        <dbReference type="EMBL" id="HIR54166.1"/>
    </source>
</evidence>
<evidence type="ECO:0000313" key="3">
    <source>
        <dbReference type="Proteomes" id="UP000824238"/>
    </source>
</evidence>
<reference evidence="2" key="2">
    <citation type="journal article" date="2021" name="PeerJ">
        <title>Extensive microbial diversity within the chicken gut microbiome revealed by metagenomics and culture.</title>
        <authorList>
            <person name="Gilroy R."/>
            <person name="Ravi A."/>
            <person name="Getino M."/>
            <person name="Pursley I."/>
            <person name="Horton D.L."/>
            <person name="Alikhan N.F."/>
            <person name="Baker D."/>
            <person name="Gharbi K."/>
            <person name="Hall N."/>
            <person name="Watson M."/>
            <person name="Adriaenssens E.M."/>
            <person name="Foster-Nyarko E."/>
            <person name="Jarju S."/>
            <person name="Secka A."/>
            <person name="Antonio M."/>
            <person name="Oren A."/>
            <person name="Chaudhuri R.R."/>
            <person name="La Ragione R."/>
            <person name="Hildebrand F."/>
            <person name="Pallen M.J."/>
        </authorList>
    </citation>
    <scope>NUCLEOTIDE SEQUENCE</scope>
    <source>
        <strain evidence="2">ChiGjej3B3-7149</strain>
    </source>
</reference>
<dbReference type="EMBL" id="DVHH01000023">
    <property type="protein sequence ID" value="HIR54166.1"/>
    <property type="molecule type" value="Genomic_DNA"/>
</dbReference>
<keyword evidence="1" id="KW-1133">Transmembrane helix</keyword>
<reference evidence="2" key="1">
    <citation type="submission" date="2020-10" db="EMBL/GenBank/DDBJ databases">
        <authorList>
            <person name="Gilroy R."/>
        </authorList>
    </citation>
    <scope>NUCLEOTIDE SEQUENCE</scope>
    <source>
        <strain evidence="2">ChiGjej3B3-7149</strain>
    </source>
</reference>
<sequence>MKKPLKWAITVLGMVAVFGLVYLCGELFGVTAGPVPTIVLMLAVYVAGWFWTRERPKPDGEEPADEKQ</sequence>
<name>A0A9D1DJW4_9FIRM</name>
<comment type="caution">
    <text evidence="2">The sequence shown here is derived from an EMBL/GenBank/DDBJ whole genome shotgun (WGS) entry which is preliminary data.</text>
</comment>
<feature type="transmembrane region" description="Helical" evidence="1">
    <location>
        <begin position="7"/>
        <end position="28"/>
    </location>
</feature>
<keyword evidence="1" id="KW-0812">Transmembrane</keyword>
<evidence type="ECO:0000256" key="1">
    <source>
        <dbReference type="SAM" id="Phobius"/>
    </source>
</evidence>